<feature type="non-terminal residue" evidence="1">
    <location>
        <position position="132"/>
    </location>
</feature>
<dbReference type="AlphaFoldDB" id="A0A7J6T1X9"/>
<dbReference type="EMBL" id="JABANM010010611">
    <property type="protein sequence ID" value="KAF4739085.1"/>
    <property type="molecule type" value="Genomic_DNA"/>
</dbReference>
<organism evidence="1 2">
    <name type="scientific">Perkinsus olseni</name>
    <name type="common">Perkinsus atlanticus</name>
    <dbReference type="NCBI Taxonomy" id="32597"/>
    <lineage>
        <taxon>Eukaryota</taxon>
        <taxon>Sar</taxon>
        <taxon>Alveolata</taxon>
        <taxon>Perkinsozoa</taxon>
        <taxon>Perkinsea</taxon>
        <taxon>Perkinsida</taxon>
        <taxon>Perkinsidae</taxon>
        <taxon>Perkinsus</taxon>
    </lineage>
</organism>
<sequence>MTFVDVNDKNKKASLSVAVVIGKELGKKVLRLEVVAQGSVTGKVSDDTAQQIFRAEIKMSVSFNVNLPVVGSVMDCTIYAKIGITAAPNNVITAYGEIGRSISLLIAGAGAGVNVKGNTLNNQPNTWAFKSE</sequence>
<protein>
    <submittedName>
        <fullName evidence="1">Uncharacterized protein</fullName>
    </submittedName>
</protein>
<evidence type="ECO:0000313" key="1">
    <source>
        <dbReference type="EMBL" id="KAF4739085.1"/>
    </source>
</evidence>
<accession>A0A7J6T1X9</accession>
<feature type="non-terminal residue" evidence="1">
    <location>
        <position position="1"/>
    </location>
</feature>
<dbReference type="InterPro" id="IPR046628">
    <property type="entry name" value="DUF6740"/>
</dbReference>
<reference evidence="1 2" key="1">
    <citation type="submission" date="2020-04" db="EMBL/GenBank/DDBJ databases">
        <title>Perkinsus olseni comparative genomics.</title>
        <authorList>
            <person name="Bogema D.R."/>
        </authorList>
    </citation>
    <scope>NUCLEOTIDE SEQUENCE [LARGE SCALE GENOMIC DNA]</scope>
    <source>
        <strain evidence="1">ATCC PRA-205</strain>
    </source>
</reference>
<gene>
    <name evidence="1" type="ORF">FOZ62_020759</name>
</gene>
<dbReference type="Pfam" id="PF20525">
    <property type="entry name" value="DUF6740"/>
    <property type="match status" value="1"/>
</dbReference>
<evidence type="ECO:0000313" key="2">
    <source>
        <dbReference type="Proteomes" id="UP000574390"/>
    </source>
</evidence>
<dbReference type="Proteomes" id="UP000574390">
    <property type="component" value="Unassembled WGS sequence"/>
</dbReference>
<name>A0A7J6T1X9_PEROL</name>
<comment type="caution">
    <text evidence="1">The sequence shown here is derived from an EMBL/GenBank/DDBJ whole genome shotgun (WGS) entry which is preliminary data.</text>
</comment>
<proteinExistence type="predicted"/>